<dbReference type="AlphaFoldDB" id="A0A3S9MUJ5"/>
<dbReference type="KEGG" id="noj:EJ995_00835"/>
<sequence>MKRLYIVIVLLCFSLTSMAQVGIGTTDPDPSSLLDVSSTTQGMLTPRMTSAQIAAIVNPAKGLLVYDTDIDAFNYYDGNTWQEMSSTTTNSDYTGWAVYNDTQFTDTSPGLVAANTTYYLPNNAGSKIESQLPVDVSEFYNVASQTITGRNGDGLNVVIEFKMRPRTNEDTRVTLSINIGGTVGNIYTRDFVLTKGNGIEHYYLSSFNAYTLNTWEANGGRVLIRCTEPVDIYDIRYVLTRTHKAR</sequence>
<keyword evidence="1" id="KW-0732">Signal</keyword>
<keyword evidence="3" id="KW-1185">Reference proteome</keyword>
<organism evidence="2 3">
    <name type="scientific">Nonlabens ponticola</name>
    <dbReference type="NCBI Taxonomy" id="2496866"/>
    <lineage>
        <taxon>Bacteria</taxon>
        <taxon>Pseudomonadati</taxon>
        <taxon>Bacteroidota</taxon>
        <taxon>Flavobacteriia</taxon>
        <taxon>Flavobacteriales</taxon>
        <taxon>Flavobacteriaceae</taxon>
        <taxon>Nonlabens</taxon>
    </lineage>
</organism>
<evidence type="ECO:0000313" key="3">
    <source>
        <dbReference type="Proteomes" id="UP000279600"/>
    </source>
</evidence>
<feature type="chain" id="PRO_5019351701" evidence="1">
    <location>
        <begin position="20"/>
        <end position="246"/>
    </location>
</feature>
<gene>
    <name evidence="2" type="ORF">EJ995_00835</name>
</gene>
<reference evidence="2 3" key="1">
    <citation type="submission" date="2018-12" db="EMBL/GenBank/DDBJ databases">
        <title>Complete genome of Nonlabens sp. MJ115.</title>
        <authorList>
            <person name="Choi H.S."/>
            <person name="Jung J."/>
        </authorList>
    </citation>
    <scope>NUCLEOTIDE SEQUENCE [LARGE SCALE GENOMIC DNA]</scope>
    <source>
        <strain evidence="2 3">MJ115</strain>
    </source>
</reference>
<accession>A0A3S9MUJ5</accession>
<protein>
    <submittedName>
        <fullName evidence="2">Uncharacterized protein</fullName>
    </submittedName>
</protein>
<dbReference type="RefSeq" id="WP_126444685.1">
    <property type="nucleotide sequence ID" value="NZ_CP034549.1"/>
</dbReference>
<dbReference type="Proteomes" id="UP000279600">
    <property type="component" value="Chromosome"/>
</dbReference>
<evidence type="ECO:0000313" key="2">
    <source>
        <dbReference type="EMBL" id="AZQ42849.1"/>
    </source>
</evidence>
<evidence type="ECO:0000256" key="1">
    <source>
        <dbReference type="SAM" id="SignalP"/>
    </source>
</evidence>
<feature type="signal peptide" evidence="1">
    <location>
        <begin position="1"/>
        <end position="19"/>
    </location>
</feature>
<dbReference type="EMBL" id="CP034549">
    <property type="protein sequence ID" value="AZQ42849.1"/>
    <property type="molecule type" value="Genomic_DNA"/>
</dbReference>
<name>A0A3S9MUJ5_9FLAO</name>
<proteinExistence type="predicted"/>
<dbReference type="OrthoDB" id="1145223at2"/>